<dbReference type="GO" id="GO:0046872">
    <property type="term" value="F:metal ion binding"/>
    <property type="evidence" value="ECO:0007669"/>
    <property type="project" value="UniProtKB-KW"/>
</dbReference>
<accession>A0A8B8GMW2</accession>
<sequence length="266" mass="30768">MSIDTFDYIIEKISPDCSHVSTNFQKPISVEERLLVTIRYLATGMAFRQLALSFRISKSTVSTIVIEVCKAIWNNLSEKHLPTPTIEKLKIIEKEFYQKWNYPNCIGSIDGKHIRVRCPKNPGSMFFNYKQYYSIVLMAIADANYKFIIVDVGGYGKDSDDGILCASNIYHSLENESLKIPSEKKFPNSNVKVPHVFIGDEAFPLRNYLMRPFPRYQLQDADKMYYNYRHARARMTIECAFGIASSKFRILLKAIETKIENSLDRR</sequence>
<dbReference type="OrthoDB" id="6595824at2759"/>
<dbReference type="PANTHER" id="PTHR22930">
    <property type="match status" value="1"/>
</dbReference>
<dbReference type="InterPro" id="IPR045249">
    <property type="entry name" value="HARBI1-like"/>
</dbReference>
<keyword evidence="4" id="KW-0540">Nuclease</keyword>
<comment type="similarity">
    <text evidence="3">Belongs to the HARBI1 family.</text>
</comment>
<dbReference type="AlphaFoldDB" id="A0A8B8GMW2"/>
<keyword evidence="5" id="KW-0479">Metal-binding</keyword>
<proteinExistence type="inferred from homology"/>
<evidence type="ECO:0000313" key="10">
    <source>
        <dbReference type="RefSeq" id="XP_025424330.1"/>
    </source>
</evidence>
<dbReference type="Proteomes" id="UP000694846">
    <property type="component" value="Unplaced"/>
</dbReference>
<feature type="domain" description="DDE Tnp4" evidence="8">
    <location>
        <begin position="109"/>
        <end position="260"/>
    </location>
</feature>
<evidence type="ECO:0000256" key="5">
    <source>
        <dbReference type="ARBA" id="ARBA00022723"/>
    </source>
</evidence>
<keyword evidence="7" id="KW-0539">Nucleus</keyword>
<gene>
    <name evidence="10" type="primary">LOC112693437</name>
</gene>
<evidence type="ECO:0000256" key="1">
    <source>
        <dbReference type="ARBA" id="ARBA00001968"/>
    </source>
</evidence>
<protein>
    <submittedName>
        <fullName evidence="10">Uncharacterized protein LOC112693437</fullName>
    </submittedName>
</protein>
<evidence type="ECO:0000256" key="6">
    <source>
        <dbReference type="ARBA" id="ARBA00022801"/>
    </source>
</evidence>
<dbReference type="RefSeq" id="XP_025424330.1">
    <property type="nucleotide sequence ID" value="XM_025568545.1"/>
</dbReference>
<evidence type="ECO:0000256" key="3">
    <source>
        <dbReference type="ARBA" id="ARBA00006958"/>
    </source>
</evidence>
<reference evidence="10" key="1">
    <citation type="submission" date="2025-08" db="UniProtKB">
        <authorList>
            <consortium name="RefSeq"/>
        </authorList>
    </citation>
    <scope>IDENTIFICATION</scope>
    <source>
        <tissue evidence="10">Whole body</tissue>
    </source>
</reference>
<evidence type="ECO:0000313" key="9">
    <source>
        <dbReference type="Proteomes" id="UP000694846"/>
    </source>
</evidence>
<dbReference type="PANTHER" id="PTHR22930:SF269">
    <property type="entry name" value="NUCLEASE HARBI1-LIKE PROTEIN"/>
    <property type="match status" value="1"/>
</dbReference>
<evidence type="ECO:0000259" key="8">
    <source>
        <dbReference type="Pfam" id="PF13359"/>
    </source>
</evidence>
<name>A0A8B8GMW2_9HEMI</name>
<dbReference type="InterPro" id="IPR027806">
    <property type="entry name" value="HARBI1_dom"/>
</dbReference>
<dbReference type="GO" id="GO:0005634">
    <property type="term" value="C:nucleus"/>
    <property type="evidence" value="ECO:0007669"/>
    <property type="project" value="UniProtKB-SubCell"/>
</dbReference>
<dbReference type="GeneID" id="112693437"/>
<comment type="cofactor">
    <cofactor evidence="1">
        <name>a divalent metal cation</name>
        <dbReference type="ChEBI" id="CHEBI:60240"/>
    </cofactor>
</comment>
<comment type="subcellular location">
    <subcellularLocation>
        <location evidence="2">Nucleus</location>
    </subcellularLocation>
</comment>
<keyword evidence="6" id="KW-0378">Hydrolase</keyword>
<evidence type="ECO:0000256" key="2">
    <source>
        <dbReference type="ARBA" id="ARBA00004123"/>
    </source>
</evidence>
<evidence type="ECO:0000256" key="7">
    <source>
        <dbReference type="ARBA" id="ARBA00023242"/>
    </source>
</evidence>
<dbReference type="GO" id="GO:0016787">
    <property type="term" value="F:hydrolase activity"/>
    <property type="evidence" value="ECO:0007669"/>
    <property type="project" value="UniProtKB-KW"/>
</dbReference>
<dbReference type="GO" id="GO:0004518">
    <property type="term" value="F:nuclease activity"/>
    <property type="evidence" value="ECO:0007669"/>
    <property type="project" value="UniProtKB-KW"/>
</dbReference>
<organism evidence="9 10">
    <name type="scientific">Sipha flava</name>
    <name type="common">yellow sugarcane aphid</name>
    <dbReference type="NCBI Taxonomy" id="143950"/>
    <lineage>
        <taxon>Eukaryota</taxon>
        <taxon>Metazoa</taxon>
        <taxon>Ecdysozoa</taxon>
        <taxon>Arthropoda</taxon>
        <taxon>Hexapoda</taxon>
        <taxon>Insecta</taxon>
        <taxon>Pterygota</taxon>
        <taxon>Neoptera</taxon>
        <taxon>Paraneoptera</taxon>
        <taxon>Hemiptera</taxon>
        <taxon>Sternorrhyncha</taxon>
        <taxon>Aphidomorpha</taxon>
        <taxon>Aphidoidea</taxon>
        <taxon>Aphididae</taxon>
        <taxon>Sipha</taxon>
    </lineage>
</organism>
<dbReference type="Pfam" id="PF13359">
    <property type="entry name" value="DDE_Tnp_4"/>
    <property type="match status" value="1"/>
</dbReference>
<keyword evidence="9" id="KW-1185">Reference proteome</keyword>
<evidence type="ECO:0000256" key="4">
    <source>
        <dbReference type="ARBA" id="ARBA00022722"/>
    </source>
</evidence>